<proteinExistence type="predicted"/>
<dbReference type="Proteomes" id="UP001230649">
    <property type="component" value="Unassembled WGS sequence"/>
</dbReference>
<evidence type="ECO:0000313" key="1">
    <source>
        <dbReference type="EMBL" id="KAJ9094159.1"/>
    </source>
</evidence>
<accession>A0ACC2V4N2</accession>
<organism evidence="1 2">
    <name type="scientific">Naganishia adeliensis</name>
    <dbReference type="NCBI Taxonomy" id="92952"/>
    <lineage>
        <taxon>Eukaryota</taxon>
        <taxon>Fungi</taxon>
        <taxon>Dikarya</taxon>
        <taxon>Basidiomycota</taxon>
        <taxon>Agaricomycotina</taxon>
        <taxon>Tremellomycetes</taxon>
        <taxon>Filobasidiales</taxon>
        <taxon>Filobasidiaceae</taxon>
        <taxon>Naganishia</taxon>
    </lineage>
</organism>
<gene>
    <name evidence="1" type="ORF">QFC20_006957</name>
</gene>
<evidence type="ECO:0000313" key="2">
    <source>
        <dbReference type="Proteomes" id="UP001230649"/>
    </source>
</evidence>
<protein>
    <submittedName>
        <fullName evidence="1">Uncharacterized protein</fullName>
    </submittedName>
</protein>
<name>A0ACC2V4N2_9TREE</name>
<comment type="caution">
    <text evidence="1">The sequence shown here is derived from an EMBL/GenBank/DDBJ whole genome shotgun (WGS) entry which is preliminary data.</text>
</comment>
<dbReference type="EMBL" id="JASBWS010000142">
    <property type="protein sequence ID" value="KAJ9094159.1"/>
    <property type="molecule type" value="Genomic_DNA"/>
</dbReference>
<keyword evidence="2" id="KW-1185">Reference proteome</keyword>
<reference evidence="1" key="1">
    <citation type="submission" date="2023-04" db="EMBL/GenBank/DDBJ databases">
        <title>Draft Genome sequencing of Naganishia species isolated from polar environments using Oxford Nanopore Technology.</title>
        <authorList>
            <person name="Leo P."/>
            <person name="Venkateswaran K."/>
        </authorList>
    </citation>
    <scope>NUCLEOTIDE SEQUENCE</scope>
    <source>
        <strain evidence="1">MNA-CCFEE 5262</strain>
    </source>
</reference>
<sequence length="273" mass="30114">MPVAESLYLDPSIRDWVLFPITLVMILVGLLRHYVTLLLNTPPKKQPASVVKEQRALLRSQLLRQSSTLSPLPPHLYTTLSNHLYTQLSTGALVSTAKAPSEKPEAPANPLADPTQMEGMMDGMKKQAVMMIPNMVIMQWINVFFSGFVLIKLPFPLTYGFKSMLQRDIATPDMPVHYVSALSWYFLNLFGLNGLFKLLLTTSDQPDGARDMNVVHALGGAAQGGPQMGVPDVGKVHRAEAENLALADGMYRWAGEGVEERVLALWGMAEVAR</sequence>